<dbReference type="Ensembl" id="ENSSLDT00000013224.1">
    <property type="protein sequence ID" value="ENSSLDP00000012758.1"/>
    <property type="gene ID" value="ENSSLDG00000010150.1"/>
</dbReference>
<dbReference type="Proteomes" id="UP000261360">
    <property type="component" value="Unplaced"/>
</dbReference>
<keyword evidence="2" id="KW-1185">Reference proteome</keyword>
<evidence type="ECO:0000313" key="1">
    <source>
        <dbReference type="Ensembl" id="ENSSLDP00000012758.1"/>
    </source>
</evidence>
<dbReference type="AlphaFoldDB" id="A0A3B4XLH5"/>
<reference evidence="1" key="1">
    <citation type="submission" date="2025-08" db="UniProtKB">
        <authorList>
            <consortium name="Ensembl"/>
        </authorList>
    </citation>
    <scope>IDENTIFICATION</scope>
</reference>
<proteinExistence type="predicted"/>
<sequence>LSLSLSLSLYIHPSIPEAERIWLRSPSISHCCVALLQDDTRPCPVFAAGVDLRHHTGRHEISRKSMT</sequence>
<reference evidence="1" key="2">
    <citation type="submission" date="2025-09" db="UniProtKB">
        <authorList>
            <consortium name="Ensembl"/>
        </authorList>
    </citation>
    <scope>IDENTIFICATION</scope>
</reference>
<organism evidence="1 2">
    <name type="scientific">Seriola lalandi dorsalis</name>
    <dbReference type="NCBI Taxonomy" id="1841481"/>
    <lineage>
        <taxon>Eukaryota</taxon>
        <taxon>Metazoa</taxon>
        <taxon>Chordata</taxon>
        <taxon>Craniata</taxon>
        <taxon>Vertebrata</taxon>
        <taxon>Euteleostomi</taxon>
        <taxon>Actinopterygii</taxon>
        <taxon>Neopterygii</taxon>
        <taxon>Teleostei</taxon>
        <taxon>Neoteleostei</taxon>
        <taxon>Acanthomorphata</taxon>
        <taxon>Carangaria</taxon>
        <taxon>Carangiformes</taxon>
        <taxon>Carangidae</taxon>
        <taxon>Seriola</taxon>
    </lineage>
</organism>
<protein>
    <submittedName>
        <fullName evidence="1">Uncharacterized protein</fullName>
    </submittedName>
</protein>
<evidence type="ECO:0000313" key="2">
    <source>
        <dbReference type="Proteomes" id="UP000261360"/>
    </source>
</evidence>
<accession>A0A3B4XLH5</accession>
<name>A0A3B4XLH5_SERLL</name>